<comment type="caution">
    <text evidence="7">The sequence shown here is derived from an EMBL/GenBank/DDBJ whole genome shotgun (WGS) entry which is preliminary data.</text>
</comment>
<dbReference type="SUPFAM" id="SSF53335">
    <property type="entry name" value="S-adenosyl-L-methionine-dependent methyltransferases"/>
    <property type="match status" value="1"/>
</dbReference>
<dbReference type="InterPro" id="IPR041698">
    <property type="entry name" value="Methyltransf_25"/>
</dbReference>
<keyword evidence="4 5" id="KW-0949">S-adenosyl-L-methionine</keyword>
<evidence type="ECO:0000256" key="2">
    <source>
        <dbReference type="ARBA" id="ARBA00022603"/>
    </source>
</evidence>
<keyword evidence="8" id="KW-1185">Reference proteome</keyword>
<comment type="catalytic activity">
    <reaction evidence="5">
        <text>trans-aconitate + S-adenosyl-L-methionine = (E)-3-(methoxycarbonyl)pent-2-enedioate + S-adenosyl-L-homocysteine</text>
        <dbReference type="Rhea" id="RHEA:14969"/>
        <dbReference type="ChEBI" id="CHEBI:15708"/>
        <dbReference type="ChEBI" id="CHEBI:57470"/>
        <dbReference type="ChEBI" id="CHEBI:57856"/>
        <dbReference type="ChEBI" id="CHEBI:59789"/>
        <dbReference type="EC" id="2.1.1.144"/>
    </reaction>
</comment>
<reference evidence="8" key="1">
    <citation type="journal article" date="2019" name="Int. J. Syst. Evol. Microbiol.">
        <title>The Global Catalogue of Microorganisms (GCM) 10K type strain sequencing project: providing services to taxonomists for standard genome sequencing and annotation.</title>
        <authorList>
            <consortium name="The Broad Institute Genomics Platform"/>
            <consortium name="The Broad Institute Genome Sequencing Center for Infectious Disease"/>
            <person name="Wu L."/>
            <person name="Ma J."/>
        </authorList>
    </citation>
    <scope>NUCLEOTIDE SEQUENCE [LARGE SCALE GENOMIC DNA]</scope>
    <source>
        <strain evidence="8">CGMCC 1.13681</strain>
    </source>
</reference>
<comment type="similarity">
    <text evidence="5">Belongs to the methyltransferase superfamily. Tam family.</text>
</comment>
<sequence length="267" mass="29123">MTTSPSWDVAQYLRHADHRTRPFTDLLARIGELPTSPARIVDLGCGAGNVTALLAGRWPTARITGLDSSPEMLRAAEAHAGAWPSGGSLDFAYADAARWTPDGQVDLLVSNAVLQWVPGHSARFADWTGALPPGGYFAFQVPGNFAAPSHALMRRLCASPRWRGRLDGVLREDPVRTPGEYLAELTALGCEVDAWETTYAHLLHGQDPVLDWVKGTGLRPVLEELGEEAGEFTAEYRELLREAYPAGPHGTVFPFRRIFVVARKARG</sequence>
<keyword evidence="3 5" id="KW-0808">Transferase</keyword>
<dbReference type="EMBL" id="JBHSZO010000034">
    <property type="protein sequence ID" value="MFC7220458.1"/>
    <property type="molecule type" value="Genomic_DNA"/>
</dbReference>
<dbReference type="Pfam" id="PF13649">
    <property type="entry name" value="Methyltransf_25"/>
    <property type="match status" value="1"/>
</dbReference>
<feature type="domain" description="Methyltransferase" evidence="6">
    <location>
        <begin position="40"/>
        <end position="135"/>
    </location>
</feature>
<dbReference type="PANTHER" id="PTHR43861">
    <property type="entry name" value="TRANS-ACONITATE 2-METHYLTRANSFERASE-RELATED"/>
    <property type="match status" value="1"/>
</dbReference>
<dbReference type="InterPro" id="IPR023149">
    <property type="entry name" value="Trans_acon_MeTrfase_C"/>
</dbReference>
<dbReference type="Gene3D" id="3.40.50.150">
    <property type="entry name" value="Vaccinia Virus protein VP39"/>
    <property type="match status" value="1"/>
</dbReference>
<name>A0ABW2GLS6_9ACTN</name>
<gene>
    <name evidence="5" type="primary">tam</name>
    <name evidence="7" type="ORF">ACFQLX_20160</name>
</gene>
<dbReference type="RefSeq" id="WP_386417137.1">
    <property type="nucleotide sequence ID" value="NZ_JBHSZO010000034.1"/>
</dbReference>
<evidence type="ECO:0000256" key="1">
    <source>
        <dbReference type="ARBA" id="ARBA00022490"/>
    </source>
</evidence>
<keyword evidence="2 5" id="KW-0489">Methyltransferase</keyword>
<organism evidence="7 8">
    <name type="scientific">Streptomyces polyrhachis</name>
    <dbReference type="NCBI Taxonomy" id="1282885"/>
    <lineage>
        <taxon>Bacteria</taxon>
        <taxon>Bacillati</taxon>
        <taxon>Actinomycetota</taxon>
        <taxon>Actinomycetes</taxon>
        <taxon>Kitasatosporales</taxon>
        <taxon>Streptomycetaceae</taxon>
        <taxon>Streptomyces</taxon>
    </lineage>
</organism>
<dbReference type="NCBIfam" id="NF010703">
    <property type="entry name" value="PRK14103.1"/>
    <property type="match status" value="1"/>
</dbReference>
<dbReference type="GO" id="GO:0032259">
    <property type="term" value="P:methylation"/>
    <property type="evidence" value="ECO:0007669"/>
    <property type="project" value="UniProtKB-KW"/>
</dbReference>
<evidence type="ECO:0000256" key="5">
    <source>
        <dbReference type="HAMAP-Rule" id="MF_00560"/>
    </source>
</evidence>
<dbReference type="GO" id="GO:0030798">
    <property type="term" value="F:trans-aconitate 2-methyltransferase activity"/>
    <property type="evidence" value="ECO:0007669"/>
    <property type="project" value="UniProtKB-EC"/>
</dbReference>
<dbReference type="HAMAP" id="MF_00560">
    <property type="entry name" value="Tran_acon_Me_trans"/>
    <property type="match status" value="1"/>
</dbReference>
<evidence type="ECO:0000256" key="4">
    <source>
        <dbReference type="ARBA" id="ARBA00022691"/>
    </source>
</evidence>
<dbReference type="PANTHER" id="PTHR43861:SF1">
    <property type="entry name" value="TRANS-ACONITATE 2-METHYLTRANSFERASE"/>
    <property type="match status" value="1"/>
</dbReference>
<accession>A0ABW2GLS6</accession>
<dbReference type="CDD" id="cd02440">
    <property type="entry name" value="AdoMet_MTases"/>
    <property type="match status" value="1"/>
</dbReference>
<evidence type="ECO:0000256" key="3">
    <source>
        <dbReference type="ARBA" id="ARBA00022679"/>
    </source>
</evidence>
<evidence type="ECO:0000259" key="6">
    <source>
        <dbReference type="Pfam" id="PF13649"/>
    </source>
</evidence>
<dbReference type="EC" id="2.1.1.144" evidence="5"/>
<protein>
    <recommendedName>
        <fullName evidence="5">Trans-aconitate 2-methyltransferase</fullName>
        <ecNumber evidence="5">2.1.1.144</ecNumber>
    </recommendedName>
</protein>
<keyword evidence="1 5" id="KW-0963">Cytoplasm</keyword>
<comment type="function">
    <text evidence="5">Catalyzes the S-adenosylmethionine monomethyl esterification of trans-aconitate.</text>
</comment>
<dbReference type="InterPro" id="IPR029063">
    <property type="entry name" value="SAM-dependent_MTases_sf"/>
</dbReference>
<dbReference type="Proteomes" id="UP001596413">
    <property type="component" value="Unassembled WGS sequence"/>
</dbReference>
<proteinExistence type="inferred from homology"/>
<evidence type="ECO:0000313" key="7">
    <source>
        <dbReference type="EMBL" id="MFC7220458.1"/>
    </source>
</evidence>
<comment type="subcellular location">
    <subcellularLocation>
        <location evidence="5">Cytoplasm</location>
    </subcellularLocation>
</comment>
<dbReference type="InterPro" id="IPR023506">
    <property type="entry name" value="Trans-aconitate_MeTrfase"/>
</dbReference>
<evidence type="ECO:0000313" key="8">
    <source>
        <dbReference type="Proteomes" id="UP001596413"/>
    </source>
</evidence>
<dbReference type="Gene3D" id="1.10.150.290">
    <property type="entry name" value="S-adenosyl-L-methionine-dependent methyltransferases"/>
    <property type="match status" value="1"/>
</dbReference>